<keyword evidence="1" id="KW-0472">Membrane</keyword>
<organism evidence="2 3">
    <name type="scientific">Polyporus arcularius HHB13444</name>
    <dbReference type="NCBI Taxonomy" id="1314778"/>
    <lineage>
        <taxon>Eukaryota</taxon>
        <taxon>Fungi</taxon>
        <taxon>Dikarya</taxon>
        <taxon>Basidiomycota</taxon>
        <taxon>Agaricomycotina</taxon>
        <taxon>Agaricomycetes</taxon>
        <taxon>Polyporales</taxon>
        <taxon>Polyporaceae</taxon>
        <taxon>Polyporus</taxon>
    </lineage>
</organism>
<evidence type="ECO:0000313" key="2">
    <source>
        <dbReference type="EMBL" id="TFK83479.1"/>
    </source>
</evidence>
<keyword evidence="1" id="KW-0812">Transmembrane</keyword>
<sequence length="231" mass="25546">MVGMSCKFYGLRKDFDKLAAPIAKPLLVLTALIGAYYLLIRPFDLYQSARTNSMSSSSASGWRARAEPYASAAEFTPSKDALVFAVLLNAPADPEGFTMALFRPDIAVDARGRIVQLKPEDFSTLASLAEDATRLPDTGSFMNAWRVAHDRTSQRIDRLFARTPSGELKQVSVQGWHAEKKKLQTAVGEHEELPPVLHELFGYIQEGRADYQRGQVDNADVIEKVKALVEA</sequence>
<reference evidence="2 3" key="1">
    <citation type="journal article" date="2019" name="Nat. Ecol. Evol.">
        <title>Megaphylogeny resolves global patterns of mushroom evolution.</title>
        <authorList>
            <person name="Varga T."/>
            <person name="Krizsan K."/>
            <person name="Foldi C."/>
            <person name="Dima B."/>
            <person name="Sanchez-Garcia M."/>
            <person name="Sanchez-Ramirez S."/>
            <person name="Szollosi G.J."/>
            <person name="Szarkandi J.G."/>
            <person name="Papp V."/>
            <person name="Albert L."/>
            <person name="Andreopoulos W."/>
            <person name="Angelini C."/>
            <person name="Antonin V."/>
            <person name="Barry K.W."/>
            <person name="Bougher N.L."/>
            <person name="Buchanan P."/>
            <person name="Buyck B."/>
            <person name="Bense V."/>
            <person name="Catcheside P."/>
            <person name="Chovatia M."/>
            <person name="Cooper J."/>
            <person name="Damon W."/>
            <person name="Desjardin D."/>
            <person name="Finy P."/>
            <person name="Geml J."/>
            <person name="Haridas S."/>
            <person name="Hughes K."/>
            <person name="Justo A."/>
            <person name="Karasinski D."/>
            <person name="Kautmanova I."/>
            <person name="Kiss B."/>
            <person name="Kocsube S."/>
            <person name="Kotiranta H."/>
            <person name="LaButti K.M."/>
            <person name="Lechner B.E."/>
            <person name="Liimatainen K."/>
            <person name="Lipzen A."/>
            <person name="Lukacs Z."/>
            <person name="Mihaltcheva S."/>
            <person name="Morgado L.N."/>
            <person name="Niskanen T."/>
            <person name="Noordeloos M.E."/>
            <person name="Ohm R.A."/>
            <person name="Ortiz-Santana B."/>
            <person name="Ovrebo C."/>
            <person name="Racz N."/>
            <person name="Riley R."/>
            <person name="Savchenko A."/>
            <person name="Shiryaev A."/>
            <person name="Soop K."/>
            <person name="Spirin V."/>
            <person name="Szebenyi C."/>
            <person name="Tomsovsky M."/>
            <person name="Tulloss R.E."/>
            <person name="Uehling J."/>
            <person name="Grigoriev I.V."/>
            <person name="Vagvolgyi C."/>
            <person name="Papp T."/>
            <person name="Martin F.M."/>
            <person name="Miettinen O."/>
            <person name="Hibbett D.S."/>
            <person name="Nagy L.G."/>
        </authorList>
    </citation>
    <scope>NUCLEOTIDE SEQUENCE [LARGE SCALE GENOMIC DNA]</scope>
    <source>
        <strain evidence="2 3">HHB13444</strain>
    </source>
</reference>
<evidence type="ECO:0000256" key="1">
    <source>
        <dbReference type="SAM" id="Phobius"/>
    </source>
</evidence>
<name>A0A5C3P3B4_9APHY</name>
<protein>
    <submittedName>
        <fullName evidence="2">Uncharacterized protein</fullName>
    </submittedName>
</protein>
<dbReference type="InParanoid" id="A0A5C3P3B4"/>
<keyword evidence="3" id="KW-1185">Reference proteome</keyword>
<evidence type="ECO:0000313" key="3">
    <source>
        <dbReference type="Proteomes" id="UP000308197"/>
    </source>
</evidence>
<proteinExistence type="predicted"/>
<gene>
    <name evidence="2" type="ORF">K466DRAFT_627488</name>
</gene>
<accession>A0A5C3P3B4</accession>
<dbReference type="EMBL" id="ML211390">
    <property type="protein sequence ID" value="TFK83479.1"/>
    <property type="molecule type" value="Genomic_DNA"/>
</dbReference>
<dbReference type="Proteomes" id="UP000308197">
    <property type="component" value="Unassembled WGS sequence"/>
</dbReference>
<dbReference type="AlphaFoldDB" id="A0A5C3P3B4"/>
<keyword evidence="1" id="KW-1133">Transmembrane helix</keyword>
<feature type="transmembrane region" description="Helical" evidence="1">
    <location>
        <begin position="22"/>
        <end position="40"/>
    </location>
</feature>